<protein>
    <submittedName>
        <fullName evidence="1">Uncharacterized protein</fullName>
    </submittedName>
</protein>
<keyword evidence="2" id="KW-1185">Reference proteome</keyword>
<dbReference type="HOGENOM" id="CLU_1758581_0_0_1"/>
<accession>M2RG29</accession>
<sequence>MLSVPDTGRVEQENVLLYSLDLTAVVLYICRLAPQACYDNDHRAHVHKLVENAGALCNRFATAIARETNHFPASFGIKLYMINWRREGHQIMNVLHEMHALALEQNDQELELKLNELIRTLTDHLDPRDRDRTRDQIKQALYAGLKRS</sequence>
<evidence type="ECO:0000313" key="1">
    <source>
        <dbReference type="EMBL" id="EMD37776.1"/>
    </source>
</evidence>
<dbReference type="Proteomes" id="UP000016930">
    <property type="component" value="Unassembled WGS sequence"/>
</dbReference>
<reference evidence="1 2" key="1">
    <citation type="journal article" date="2012" name="Proc. Natl. Acad. Sci. U.S.A.">
        <title>Comparative genomics of Ceriporiopsis subvermispora and Phanerochaete chrysosporium provide insight into selective ligninolysis.</title>
        <authorList>
            <person name="Fernandez-Fueyo E."/>
            <person name="Ruiz-Duenas F.J."/>
            <person name="Ferreira P."/>
            <person name="Floudas D."/>
            <person name="Hibbett D.S."/>
            <person name="Canessa P."/>
            <person name="Larrondo L.F."/>
            <person name="James T.Y."/>
            <person name="Seelenfreund D."/>
            <person name="Lobos S."/>
            <person name="Polanco R."/>
            <person name="Tello M."/>
            <person name="Honda Y."/>
            <person name="Watanabe T."/>
            <person name="Watanabe T."/>
            <person name="Ryu J.S."/>
            <person name="Kubicek C.P."/>
            <person name="Schmoll M."/>
            <person name="Gaskell J."/>
            <person name="Hammel K.E."/>
            <person name="St John F.J."/>
            <person name="Vanden Wymelenberg A."/>
            <person name="Sabat G."/>
            <person name="Splinter BonDurant S."/>
            <person name="Syed K."/>
            <person name="Yadav J.S."/>
            <person name="Doddapaneni H."/>
            <person name="Subramanian V."/>
            <person name="Lavin J.L."/>
            <person name="Oguiza J.A."/>
            <person name="Perez G."/>
            <person name="Pisabarro A.G."/>
            <person name="Ramirez L."/>
            <person name="Santoyo F."/>
            <person name="Master E."/>
            <person name="Coutinho P.M."/>
            <person name="Henrissat B."/>
            <person name="Lombard V."/>
            <person name="Magnuson J.K."/>
            <person name="Kuees U."/>
            <person name="Hori C."/>
            <person name="Igarashi K."/>
            <person name="Samejima M."/>
            <person name="Held B.W."/>
            <person name="Barry K.W."/>
            <person name="LaButti K.M."/>
            <person name="Lapidus A."/>
            <person name="Lindquist E.A."/>
            <person name="Lucas S.M."/>
            <person name="Riley R."/>
            <person name="Salamov A.A."/>
            <person name="Hoffmeister D."/>
            <person name="Schwenk D."/>
            <person name="Hadar Y."/>
            <person name="Yarden O."/>
            <person name="de Vries R.P."/>
            <person name="Wiebenga A."/>
            <person name="Stenlid J."/>
            <person name="Eastwood D."/>
            <person name="Grigoriev I.V."/>
            <person name="Berka R.M."/>
            <person name="Blanchette R.A."/>
            <person name="Kersten P."/>
            <person name="Martinez A.T."/>
            <person name="Vicuna R."/>
            <person name="Cullen D."/>
        </authorList>
    </citation>
    <scope>NUCLEOTIDE SEQUENCE [LARGE SCALE GENOMIC DNA]</scope>
    <source>
        <strain evidence="1 2">B</strain>
    </source>
</reference>
<dbReference type="AlphaFoldDB" id="M2RG29"/>
<dbReference type="EMBL" id="KB445796">
    <property type="protein sequence ID" value="EMD37776.1"/>
    <property type="molecule type" value="Genomic_DNA"/>
</dbReference>
<proteinExistence type="predicted"/>
<gene>
    <name evidence="1" type="ORF">CERSUDRAFT_123637</name>
</gene>
<evidence type="ECO:0000313" key="2">
    <source>
        <dbReference type="Proteomes" id="UP000016930"/>
    </source>
</evidence>
<name>M2RG29_CERS8</name>
<organism evidence="1 2">
    <name type="scientific">Ceriporiopsis subvermispora (strain B)</name>
    <name type="common">White-rot fungus</name>
    <name type="synonym">Gelatoporia subvermispora</name>
    <dbReference type="NCBI Taxonomy" id="914234"/>
    <lineage>
        <taxon>Eukaryota</taxon>
        <taxon>Fungi</taxon>
        <taxon>Dikarya</taxon>
        <taxon>Basidiomycota</taxon>
        <taxon>Agaricomycotina</taxon>
        <taxon>Agaricomycetes</taxon>
        <taxon>Polyporales</taxon>
        <taxon>Gelatoporiaceae</taxon>
        <taxon>Gelatoporia</taxon>
    </lineage>
</organism>